<sequence>MESMIQSESQRRLGGDDQYARYAQDTASKHHSPAEYYHTFSVSSDNSLDEFIAQSWIPEPLLDLSWNDIRDVQDQWQHATSLSSQDSFAHNVQSLAYPMSSNDSAISVGHSYEDFDNQIALKEACSAATYQPCIRAVNHIAGQYGHDYPSQTPQLVTIPTQHDAYQSSNSSSMNSIIDSNHVSTGYPDTGMPAFNCNDDLDLATSDITWIPFMPDQSQQHHIASIKPSISKPEKSTSSPAGLALDWSTSEQPPETFIKPRKPSLPTAPKRKYTSPRPSTEETQPDCHLDECVGVFENAPGALATVKKRKKLDAPVRKAARDCSTGTPCGSCLKNGKGLHEIRCQRESPFLGKPVHEYFEYSSTRRVVSFNILATSKTLHEQEDYFVLIDGVDRLSHPLKLRAHREPFSSFSAAEQTAIKRTQDRKKIDLSKDDESVQVTILEDEETLGTRVEQWAVEYASKFVHAADSKFQCATIAVILGTAYVKKGLPEPSSHFRTIQATIDTVLYQRLQLACRDLFTMLQRLVFRKAGFLTREQGYPVALVFWQILRILCLGASHMSNIVTRFNEKARSQSDFLTHTLKLLLSTHLALFRSSNPLLLSFCPSNPDPTPTLSKKSSSRSSSKFSAKISKSSIQSPSATSPSTSSTSPSPCAKDKQQADKTNNDLLGNDSHLLSLANKMRDTVLVFREKGCPEMKGSMAFKKEYLDMFRSVYVGL</sequence>
<dbReference type="AlphaFoldDB" id="A0A8H7T8J9"/>
<protein>
    <submittedName>
        <fullName evidence="2">Uncharacterized protein</fullName>
    </submittedName>
</protein>
<comment type="caution">
    <text evidence="2">The sequence shown here is derived from an EMBL/GenBank/DDBJ whole genome shotgun (WGS) entry which is preliminary data.</text>
</comment>
<accession>A0A8H7T8J9</accession>
<feature type="compositionally biased region" description="Low complexity" evidence="1">
    <location>
        <begin position="610"/>
        <end position="649"/>
    </location>
</feature>
<feature type="compositionally biased region" description="Low complexity" evidence="1">
    <location>
        <begin position="222"/>
        <end position="239"/>
    </location>
</feature>
<dbReference type="Proteomes" id="UP000664132">
    <property type="component" value="Unassembled WGS sequence"/>
</dbReference>
<evidence type="ECO:0000313" key="3">
    <source>
        <dbReference type="Proteomes" id="UP000664132"/>
    </source>
</evidence>
<dbReference type="EMBL" id="JAFJYH010000243">
    <property type="protein sequence ID" value="KAG4414916.1"/>
    <property type="molecule type" value="Genomic_DNA"/>
</dbReference>
<dbReference type="OrthoDB" id="5426982at2759"/>
<feature type="region of interest" description="Disordered" evidence="1">
    <location>
        <begin position="220"/>
        <end position="285"/>
    </location>
</feature>
<name>A0A8H7T8J9_9HELO</name>
<evidence type="ECO:0000256" key="1">
    <source>
        <dbReference type="SAM" id="MobiDB-lite"/>
    </source>
</evidence>
<gene>
    <name evidence="2" type="ORF">IFR04_011939</name>
</gene>
<keyword evidence="3" id="KW-1185">Reference proteome</keyword>
<evidence type="ECO:0000313" key="2">
    <source>
        <dbReference type="EMBL" id="KAG4414916.1"/>
    </source>
</evidence>
<feature type="region of interest" description="Disordered" evidence="1">
    <location>
        <begin position="609"/>
        <end position="666"/>
    </location>
</feature>
<organism evidence="2 3">
    <name type="scientific">Cadophora malorum</name>
    <dbReference type="NCBI Taxonomy" id="108018"/>
    <lineage>
        <taxon>Eukaryota</taxon>
        <taxon>Fungi</taxon>
        <taxon>Dikarya</taxon>
        <taxon>Ascomycota</taxon>
        <taxon>Pezizomycotina</taxon>
        <taxon>Leotiomycetes</taxon>
        <taxon>Helotiales</taxon>
        <taxon>Ploettnerulaceae</taxon>
        <taxon>Cadophora</taxon>
    </lineage>
</organism>
<proteinExistence type="predicted"/>
<feature type="compositionally biased region" description="Basic and acidic residues" evidence="1">
    <location>
        <begin position="652"/>
        <end position="662"/>
    </location>
</feature>
<reference evidence="2" key="1">
    <citation type="submission" date="2021-02" db="EMBL/GenBank/DDBJ databases">
        <title>Genome sequence Cadophora malorum strain M34.</title>
        <authorList>
            <person name="Stefanovic E."/>
            <person name="Vu D."/>
            <person name="Scully C."/>
            <person name="Dijksterhuis J."/>
            <person name="Roader J."/>
            <person name="Houbraken J."/>
        </authorList>
    </citation>
    <scope>NUCLEOTIDE SEQUENCE</scope>
    <source>
        <strain evidence="2">M34</strain>
    </source>
</reference>